<keyword evidence="12" id="KW-1185">Reference proteome</keyword>
<dbReference type="InterPro" id="IPR050660">
    <property type="entry name" value="NEK_Ser/Thr_kinase"/>
</dbReference>
<feature type="compositionally biased region" description="Basic and acidic residues" evidence="9">
    <location>
        <begin position="497"/>
        <end position="507"/>
    </location>
</feature>
<dbReference type="PANTHER" id="PTHR43671">
    <property type="entry name" value="SERINE/THREONINE-PROTEIN KINASE NEK"/>
    <property type="match status" value="1"/>
</dbReference>
<dbReference type="PANTHER" id="PTHR43671:SF98">
    <property type="entry name" value="SERINE_THREONINE-PROTEIN KINASE NEK11"/>
    <property type="match status" value="1"/>
</dbReference>
<keyword evidence="5" id="KW-0418">Kinase</keyword>
<evidence type="ECO:0000256" key="2">
    <source>
        <dbReference type="ARBA" id="ARBA00022527"/>
    </source>
</evidence>
<proteinExistence type="predicted"/>
<dbReference type="SMART" id="SM00220">
    <property type="entry name" value="S_TKc"/>
    <property type="match status" value="1"/>
</dbReference>
<dbReference type="SUPFAM" id="SSF53300">
    <property type="entry name" value="vWA-like"/>
    <property type="match status" value="1"/>
</dbReference>
<comment type="catalytic activity">
    <reaction evidence="8">
        <text>L-seryl-[protein] + ATP = O-phospho-L-seryl-[protein] + ADP + H(+)</text>
        <dbReference type="Rhea" id="RHEA:17989"/>
        <dbReference type="Rhea" id="RHEA-COMP:9863"/>
        <dbReference type="Rhea" id="RHEA-COMP:11604"/>
        <dbReference type="ChEBI" id="CHEBI:15378"/>
        <dbReference type="ChEBI" id="CHEBI:29999"/>
        <dbReference type="ChEBI" id="CHEBI:30616"/>
        <dbReference type="ChEBI" id="CHEBI:83421"/>
        <dbReference type="ChEBI" id="CHEBI:456216"/>
        <dbReference type="EC" id="2.7.11.1"/>
    </reaction>
</comment>
<evidence type="ECO:0000256" key="6">
    <source>
        <dbReference type="ARBA" id="ARBA00022840"/>
    </source>
</evidence>
<dbReference type="STRING" id="1149755.A0A2J6R1N1"/>
<dbReference type="CDD" id="cd00180">
    <property type="entry name" value="PKc"/>
    <property type="match status" value="1"/>
</dbReference>
<dbReference type="InterPro" id="IPR008271">
    <property type="entry name" value="Ser/Thr_kinase_AS"/>
</dbReference>
<name>A0A2J6R1N1_HYAVF</name>
<dbReference type="InterPro" id="IPR000719">
    <property type="entry name" value="Prot_kinase_dom"/>
</dbReference>
<evidence type="ECO:0000256" key="7">
    <source>
        <dbReference type="ARBA" id="ARBA00047899"/>
    </source>
</evidence>
<reference evidence="11 12" key="1">
    <citation type="submission" date="2016-04" db="EMBL/GenBank/DDBJ databases">
        <title>A degradative enzymes factory behind the ericoid mycorrhizal symbiosis.</title>
        <authorList>
            <consortium name="DOE Joint Genome Institute"/>
            <person name="Martino E."/>
            <person name="Morin E."/>
            <person name="Grelet G."/>
            <person name="Kuo A."/>
            <person name="Kohler A."/>
            <person name="Daghino S."/>
            <person name="Barry K."/>
            <person name="Choi C."/>
            <person name="Cichocki N."/>
            <person name="Clum A."/>
            <person name="Copeland A."/>
            <person name="Hainaut M."/>
            <person name="Haridas S."/>
            <person name="Labutti K."/>
            <person name="Lindquist E."/>
            <person name="Lipzen A."/>
            <person name="Khouja H.-R."/>
            <person name="Murat C."/>
            <person name="Ohm R."/>
            <person name="Olson A."/>
            <person name="Spatafora J."/>
            <person name="Veneault-Fourrey C."/>
            <person name="Henrissat B."/>
            <person name="Grigoriev I."/>
            <person name="Martin F."/>
            <person name="Perotto S."/>
        </authorList>
    </citation>
    <scope>NUCLEOTIDE SEQUENCE [LARGE SCALE GENOMIC DNA]</scope>
    <source>
        <strain evidence="11 12">F</strain>
    </source>
</reference>
<dbReference type="PROSITE" id="PS00108">
    <property type="entry name" value="PROTEIN_KINASE_ST"/>
    <property type="match status" value="1"/>
</dbReference>
<dbReference type="GO" id="GO:0005524">
    <property type="term" value="F:ATP binding"/>
    <property type="evidence" value="ECO:0007669"/>
    <property type="project" value="UniProtKB-KW"/>
</dbReference>
<dbReference type="InterPro" id="IPR011009">
    <property type="entry name" value="Kinase-like_dom_sf"/>
</dbReference>
<dbReference type="InterPro" id="IPR036465">
    <property type="entry name" value="vWFA_dom_sf"/>
</dbReference>
<dbReference type="GO" id="GO:0004674">
    <property type="term" value="F:protein serine/threonine kinase activity"/>
    <property type="evidence" value="ECO:0007669"/>
    <property type="project" value="UniProtKB-KW"/>
</dbReference>
<evidence type="ECO:0000313" key="12">
    <source>
        <dbReference type="Proteomes" id="UP000235786"/>
    </source>
</evidence>
<feature type="region of interest" description="Disordered" evidence="9">
    <location>
        <begin position="548"/>
        <end position="591"/>
    </location>
</feature>
<keyword evidence="3" id="KW-0808">Transferase</keyword>
<sequence>MSQSNLHNFYATERSQTFLRWLHDNCESSGFPGDKSFLPHTVLFNHLDSNNGEVLNALLGAFYEGQAVPISAKGVLSAYSRIFCILMLIGKLEFLPTFMSYDDLNDKHLPFNRRPSQFPHDPASLEFFERFYDEQWRFCPPLIDANCSRIFEEHYVLPFTKRRQIAEGASATISTIEIHPEYVDLPSLKYATNKSTPIYALKTYRGWNSERSWSKEVEAFRKLHNGIEGGSSPNIIGFYTAFKHGSTYHCILEYADRGSLEEYLQKNAPPTDGIDIARLWKRVLGITRGLKDLHNGTEVIWHQDLKPANVLVLSDPRITSPYASIFKICDLGTSHSKRIVNADQDHSNPDAHGTRTYGSPECYRSDSTLGEGSLRVTPAVDVFSLGCILSEFAVWMSGGYEFLQRYREDRRVALKRIPDFHDGDCFHDSLNMLPIVGEWHRKVEIKVNFSDDVFTPALIPMIEDMLKDVQSREDAKTVCRRAHDLFARALQDFCRRSPDRDIPDDIQPRAQRGQSQRTDPPVLPFDADQQPIGKQLVILSASPLVSANNTTSSGVTDPVARSPTDSSGPVHRDSRPTFQSTSISGSQTAPQGVHAFESGSWLGTNDHVSAPIEAPNTIFEDLSPDIRRHSEQYFPEGRLRTPREGLQISSIIDSAPQSAFERQSSPPFHNSGLGVNMNDSANHSHEIEPYSLLSQSPGGVPSADRPSTCCPVVFPPISASMRSVANSSSHRPVAKMSRSEAILWRDQRKTSSFLWWSSSKGGPNSDLRDKWVLDFLQDRDSVIIIDDSESMRNDHWDDMTELLSIITYMIKSFDEDGLDLYFANSNIKYKVDTSKKIVGIVEKRKRDKDFGLTDMTFRLERILDEYARKLQLERWKNNPPRGLNVYIFTDARWTHFCDIVPAIDKMVETLVALKLPEKQVGLQFISFGDDEEGLKRLKLVDNYLVSKPKLPFDIVDTTPSTGDLYKMIRGAVDRNFDYASEEISNYATSSSHLLK</sequence>
<keyword evidence="4" id="KW-0547">Nucleotide-binding</keyword>
<protein>
    <recommendedName>
        <fullName evidence="1">non-specific serine/threonine protein kinase</fullName>
        <ecNumber evidence="1">2.7.11.1</ecNumber>
    </recommendedName>
</protein>
<dbReference type="AlphaFoldDB" id="A0A2J6R1N1"/>
<keyword evidence="2" id="KW-0723">Serine/threonine-protein kinase</keyword>
<dbReference type="EMBL" id="KZ613959">
    <property type="protein sequence ID" value="PMD32421.1"/>
    <property type="molecule type" value="Genomic_DNA"/>
</dbReference>
<evidence type="ECO:0000313" key="11">
    <source>
        <dbReference type="EMBL" id="PMD32421.1"/>
    </source>
</evidence>
<evidence type="ECO:0000256" key="1">
    <source>
        <dbReference type="ARBA" id="ARBA00012513"/>
    </source>
</evidence>
<dbReference type="GO" id="GO:0005634">
    <property type="term" value="C:nucleus"/>
    <property type="evidence" value="ECO:0007669"/>
    <property type="project" value="TreeGrafter"/>
</dbReference>
<accession>A0A2J6R1N1</accession>
<feature type="compositionally biased region" description="Polar residues" evidence="9">
    <location>
        <begin position="576"/>
        <end position="590"/>
    </location>
</feature>
<dbReference type="PROSITE" id="PS50011">
    <property type="entry name" value="PROTEIN_KINASE_DOM"/>
    <property type="match status" value="1"/>
</dbReference>
<feature type="domain" description="Protein kinase" evidence="10">
    <location>
        <begin position="159"/>
        <end position="486"/>
    </location>
</feature>
<organism evidence="11 12">
    <name type="scientific">Hyaloscypha variabilis (strain UAMH 11265 / GT02V1 / F)</name>
    <name type="common">Meliniomyces variabilis</name>
    <dbReference type="NCBI Taxonomy" id="1149755"/>
    <lineage>
        <taxon>Eukaryota</taxon>
        <taxon>Fungi</taxon>
        <taxon>Dikarya</taxon>
        <taxon>Ascomycota</taxon>
        <taxon>Pezizomycotina</taxon>
        <taxon>Leotiomycetes</taxon>
        <taxon>Helotiales</taxon>
        <taxon>Hyaloscyphaceae</taxon>
        <taxon>Hyaloscypha</taxon>
        <taxon>Hyaloscypha variabilis</taxon>
    </lineage>
</organism>
<evidence type="ECO:0000256" key="8">
    <source>
        <dbReference type="ARBA" id="ARBA00048679"/>
    </source>
</evidence>
<gene>
    <name evidence="11" type="ORF">L207DRAFT_536284</name>
</gene>
<evidence type="ECO:0000256" key="3">
    <source>
        <dbReference type="ARBA" id="ARBA00022679"/>
    </source>
</evidence>
<dbReference type="Pfam" id="PF00069">
    <property type="entry name" value="Pkinase"/>
    <property type="match status" value="1"/>
</dbReference>
<evidence type="ECO:0000256" key="9">
    <source>
        <dbReference type="SAM" id="MobiDB-lite"/>
    </source>
</evidence>
<evidence type="ECO:0000256" key="5">
    <source>
        <dbReference type="ARBA" id="ARBA00022777"/>
    </source>
</evidence>
<dbReference type="OrthoDB" id="5986190at2759"/>
<keyword evidence="6" id="KW-0067">ATP-binding</keyword>
<dbReference type="SUPFAM" id="SSF56112">
    <property type="entry name" value="Protein kinase-like (PK-like)"/>
    <property type="match status" value="1"/>
</dbReference>
<dbReference type="EC" id="2.7.11.1" evidence="1"/>
<comment type="catalytic activity">
    <reaction evidence="7">
        <text>L-threonyl-[protein] + ATP = O-phospho-L-threonyl-[protein] + ADP + H(+)</text>
        <dbReference type="Rhea" id="RHEA:46608"/>
        <dbReference type="Rhea" id="RHEA-COMP:11060"/>
        <dbReference type="Rhea" id="RHEA-COMP:11605"/>
        <dbReference type="ChEBI" id="CHEBI:15378"/>
        <dbReference type="ChEBI" id="CHEBI:30013"/>
        <dbReference type="ChEBI" id="CHEBI:30616"/>
        <dbReference type="ChEBI" id="CHEBI:61977"/>
        <dbReference type="ChEBI" id="CHEBI:456216"/>
        <dbReference type="EC" id="2.7.11.1"/>
    </reaction>
</comment>
<dbReference type="Proteomes" id="UP000235786">
    <property type="component" value="Unassembled WGS sequence"/>
</dbReference>
<evidence type="ECO:0000256" key="4">
    <source>
        <dbReference type="ARBA" id="ARBA00022741"/>
    </source>
</evidence>
<feature type="region of interest" description="Disordered" evidence="9">
    <location>
        <begin position="497"/>
        <end position="527"/>
    </location>
</feature>
<evidence type="ECO:0000259" key="10">
    <source>
        <dbReference type="PROSITE" id="PS50011"/>
    </source>
</evidence>
<dbReference type="Gene3D" id="1.10.510.10">
    <property type="entry name" value="Transferase(Phosphotransferase) domain 1"/>
    <property type="match status" value="1"/>
</dbReference>